<dbReference type="SUPFAM" id="SSF52794">
    <property type="entry name" value="PTS system IIB component-like"/>
    <property type="match status" value="1"/>
</dbReference>
<keyword evidence="1" id="KW-0808">Transferase</keyword>
<organism evidence="3 4">
    <name type="scientific">Lacticaseibacillus paracasei NRIC 0644</name>
    <dbReference type="NCBI Taxonomy" id="1435038"/>
    <lineage>
        <taxon>Bacteria</taxon>
        <taxon>Bacillati</taxon>
        <taxon>Bacillota</taxon>
        <taxon>Bacilli</taxon>
        <taxon>Lactobacillales</taxon>
        <taxon>Lactobacillaceae</taxon>
        <taxon>Lacticaseibacillus</taxon>
    </lineage>
</organism>
<accession>A0A0C9NZE9</accession>
<dbReference type="InterPro" id="IPR036095">
    <property type="entry name" value="PTS_EIIB-like_sf"/>
</dbReference>
<dbReference type="RefSeq" id="WP_003576629.1">
    <property type="nucleotide sequence ID" value="NZ_BAYM01000159.1"/>
</dbReference>
<comment type="caution">
    <text evidence="3">The sequence shown here is derived from an EMBL/GenBank/DDBJ whole genome shotgun (WGS) entry which is preliminary data.</text>
</comment>
<dbReference type="AlphaFoldDB" id="A0A0C9NZE9"/>
<evidence type="ECO:0000313" key="4">
    <source>
        <dbReference type="Proteomes" id="UP000032552"/>
    </source>
</evidence>
<evidence type="ECO:0000256" key="1">
    <source>
        <dbReference type="ARBA" id="ARBA00022679"/>
    </source>
</evidence>
<protein>
    <submittedName>
        <fullName evidence="3">Possible galactitol PTS, EIIB</fullName>
    </submittedName>
</protein>
<name>A0A0C9NZE9_LACPA</name>
<reference evidence="4" key="1">
    <citation type="submission" date="2014-05" db="EMBL/GenBank/DDBJ databases">
        <title>Whole genome sequencing of Lactobacillus casei NRIC0644.</title>
        <authorList>
            <person name="Atarashi H."/>
            <person name="Yoshida Y."/>
            <person name="Fujimura S."/>
            <person name="Tanaka N."/>
            <person name="Shiwa Y."/>
            <person name="Yoshikawa H."/>
            <person name="Okada S."/>
            <person name="Nakagawa J."/>
        </authorList>
    </citation>
    <scope>NUCLEOTIDE SEQUENCE [LARGE SCALE GENOMIC DNA]</scope>
    <source>
        <strain evidence="4">NRIC0644</strain>
    </source>
</reference>
<dbReference type="Pfam" id="PF02302">
    <property type="entry name" value="PTS_IIB"/>
    <property type="match status" value="1"/>
</dbReference>
<feature type="domain" description="Phosphotransferase system EIIB component type 2/3" evidence="2">
    <location>
        <begin position="3"/>
        <end position="92"/>
    </location>
</feature>
<dbReference type="EMBL" id="BAYM01000159">
    <property type="protein sequence ID" value="GAN37440.1"/>
    <property type="molecule type" value="Genomic_DNA"/>
</dbReference>
<sequence>MAKIVVACGSGVASSEATASRIKDFFETNNVKGISVDATDFKQLPEILHNYDVYVWIAKPNQQLEELAKENNIAVVNGMPIFMNMNPEKSYKEIVQALKNMQAAGK</sequence>
<evidence type="ECO:0000259" key="2">
    <source>
        <dbReference type="Pfam" id="PF02302"/>
    </source>
</evidence>
<evidence type="ECO:0000313" key="3">
    <source>
        <dbReference type="EMBL" id="GAN37440.1"/>
    </source>
</evidence>
<gene>
    <name evidence="3" type="ORF">LC0644_2029</name>
</gene>
<proteinExistence type="predicted"/>
<dbReference type="InterPro" id="IPR003501">
    <property type="entry name" value="PTS_EIIB_2/3"/>
</dbReference>
<dbReference type="Proteomes" id="UP000032552">
    <property type="component" value="Unassembled WGS sequence"/>
</dbReference>
<dbReference type="GO" id="GO:0008982">
    <property type="term" value="F:protein-N(PI)-phosphohistidine-sugar phosphotransferase activity"/>
    <property type="evidence" value="ECO:0007669"/>
    <property type="project" value="InterPro"/>
</dbReference>
<dbReference type="GO" id="GO:0009401">
    <property type="term" value="P:phosphoenolpyruvate-dependent sugar phosphotransferase system"/>
    <property type="evidence" value="ECO:0007669"/>
    <property type="project" value="InterPro"/>
</dbReference>
<dbReference type="Gene3D" id="3.40.50.2300">
    <property type="match status" value="1"/>
</dbReference>